<gene>
    <name evidence="2" type="ORF">ACFFIP_15545</name>
</gene>
<keyword evidence="1" id="KW-0732">Signal</keyword>
<evidence type="ECO:0000256" key="1">
    <source>
        <dbReference type="SAM" id="SignalP"/>
    </source>
</evidence>
<comment type="caution">
    <text evidence="2">The sequence shown here is derived from an EMBL/GenBank/DDBJ whole genome shotgun (WGS) entry which is preliminary data.</text>
</comment>
<name>A0ABV6FWD0_9BACT</name>
<accession>A0ABV6FWD0</accession>
<feature type="chain" id="PRO_5047302420" evidence="1">
    <location>
        <begin position="19"/>
        <end position="184"/>
    </location>
</feature>
<keyword evidence="3" id="KW-1185">Reference proteome</keyword>
<dbReference type="Proteomes" id="UP001589797">
    <property type="component" value="Unassembled WGS sequence"/>
</dbReference>
<proteinExistence type="predicted"/>
<feature type="signal peptide" evidence="1">
    <location>
        <begin position="1"/>
        <end position="18"/>
    </location>
</feature>
<evidence type="ECO:0000313" key="2">
    <source>
        <dbReference type="EMBL" id="MFC0264107.1"/>
    </source>
</evidence>
<dbReference type="EMBL" id="JBHLWI010000043">
    <property type="protein sequence ID" value="MFC0264107.1"/>
    <property type="molecule type" value="Genomic_DNA"/>
</dbReference>
<dbReference type="RefSeq" id="WP_382388615.1">
    <property type="nucleotide sequence ID" value="NZ_JBHLWI010000043.1"/>
</dbReference>
<protein>
    <submittedName>
        <fullName evidence="2">Uncharacterized protein</fullName>
    </submittedName>
</protein>
<evidence type="ECO:0000313" key="3">
    <source>
        <dbReference type="Proteomes" id="UP001589797"/>
    </source>
</evidence>
<reference evidence="2 3" key="1">
    <citation type="submission" date="2024-09" db="EMBL/GenBank/DDBJ databases">
        <authorList>
            <person name="Sun Q."/>
            <person name="Mori K."/>
        </authorList>
    </citation>
    <scope>NUCLEOTIDE SEQUENCE [LARGE SCALE GENOMIC DNA]</scope>
    <source>
        <strain evidence="2 3">CCM 7650</strain>
    </source>
</reference>
<organism evidence="2 3">
    <name type="scientific">Fontibacter flavus</name>
    <dbReference type="NCBI Taxonomy" id="654838"/>
    <lineage>
        <taxon>Bacteria</taxon>
        <taxon>Pseudomonadati</taxon>
        <taxon>Bacteroidota</taxon>
        <taxon>Cytophagia</taxon>
        <taxon>Cytophagales</taxon>
        <taxon>Cyclobacteriaceae</taxon>
        <taxon>Fontibacter</taxon>
    </lineage>
</organism>
<sequence length="184" mass="20325">MRKITGILCMMIVLSATAVFGQRIEGKMAVTGFPRDGVIKEVVPVDLFKSFKEGKYKVSFSYKADGMGSRGIVLFDLKTTVKRDGKTIHTSTRKGWPWLPGDLFLPGDIFVPIEAFDVIPALQKHVGDVPLSSLHDPKAERPLPIGKYEIMLEMVPVATWVGDRERELVPDGKIGPASIVFVVK</sequence>